<organism evidence="2 3">
    <name type="scientific">Laceyella tengchongensis</name>
    <dbReference type="NCBI Taxonomy" id="574699"/>
    <lineage>
        <taxon>Bacteria</taxon>
        <taxon>Bacillati</taxon>
        <taxon>Bacillota</taxon>
        <taxon>Bacilli</taxon>
        <taxon>Bacillales</taxon>
        <taxon>Thermoactinomycetaceae</taxon>
        <taxon>Laceyella</taxon>
    </lineage>
</organism>
<dbReference type="PANTHER" id="PTHR31299:SF0">
    <property type="entry name" value="ESTERASE, PUTATIVE (AFU_ORTHOLOGUE AFUA_1G05850)-RELATED"/>
    <property type="match status" value="1"/>
</dbReference>
<dbReference type="Pfam" id="PF05139">
    <property type="entry name" value="Erythro_esteras"/>
    <property type="match status" value="1"/>
</dbReference>
<sequence length="487" mass="55947">MNNKRKRFALAMAACLSVTTILSSNVSFAATTASTEDPAWTTWLQKRSHAVEKLAPSQGDTFRDLRFLKKVLKGKRVVMLGESSHGAAEFNSAKARLIQYLHEELDYDVIAFESGLVETAAADLHAGQATPLYTMQNAIYGIWHTKETLPLFEYLKKEKYSKDPLTLAGFDMQPQGNYQEFLKKWFESVDPAMAEKAYQTESRFLLTYATETDVERFRAEKGSLINDYKELLKFVRDNKRALSSRYPKHPKLIAITEYALQDRIHTIDHILEKYILFSKYMQEEKYEEAQKALDEASVLRDQAMAKHLTWLAEKLYPNKKIIVWAHNIHIRKANTKTVNPYRASVPTMGQLLPHRLKNKSYVVGLYMNRGVSALNNREPAPVRYPHPEGNLESILEKAGHTNLFVDLLRQGNKPGTKWMYTERQALDWGMWDEKLVPREQYDGILFIDETHMPSYIDNQTKSLKSAPSVRSASGVEPWVHGSIWGHR</sequence>
<protein>
    <submittedName>
        <fullName evidence="2">Erythromycin esterase</fullName>
    </submittedName>
</protein>
<feature type="chain" id="PRO_5041410476" evidence="1">
    <location>
        <begin position="30"/>
        <end position="487"/>
    </location>
</feature>
<comment type="caution">
    <text evidence="2">The sequence shown here is derived from an EMBL/GenBank/DDBJ whole genome shotgun (WGS) entry which is preliminary data.</text>
</comment>
<evidence type="ECO:0000256" key="1">
    <source>
        <dbReference type="SAM" id="SignalP"/>
    </source>
</evidence>
<dbReference type="GO" id="GO:0046677">
    <property type="term" value="P:response to antibiotic"/>
    <property type="evidence" value="ECO:0007669"/>
    <property type="project" value="InterPro"/>
</dbReference>
<keyword evidence="1" id="KW-0732">Signal</keyword>
<feature type="signal peptide" evidence="1">
    <location>
        <begin position="1"/>
        <end position="29"/>
    </location>
</feature>
<dbReference type="CDD" id="cd14728">
    <property type="entry name" value="Ere-like"/>
    <property type="match status" value="1"/>
</dbReference>
<evidence type="ECO:0000313" key="3">
    <source>
        <dbReference type="Proteomes" id="UP001157946"/>
    </source>
</evidence>
<proteinExistence type="predicted"/>
<dbReference type="Gene3D" id="3.30.1870.10">
    <property type="entry name" value="EreA-like, domain 2"/>
    <property type="match status" value="1"/>
</dbReference>
<gene>
    <name evidence="2" type="ORF">SAMN06265361_101300</name>
</gene>
<accession>A0AA45WJ24</accession>
<dbReference type="InterPro" id="IPR007815">
    <property type="entry name" value="Emycin_Estase"/>
</dbReference>
<dbReference type="AlphaFoldDB" id="A0AA45WJ24"/>
<name>A0AA45WJ24_9BACL</name>
<dbReference type="EMBL" id="FXTU01000001">
    <property type="protein sequence ID" value="SMP02042.1"/>
    <property type="molecule type" value="Genomic_DNA"/>
</dbReference>
<dbReference type="Gene3D" id="3.40.1660.10">
    <property type="entry name" value="EreA-like (biosynthetic domain)"/>
    <property type="match status" value="1"/>
</dbReference>
<reference evidence="2" key="1">
    <citation type="submission" date="2017-05" db="EMBL/GenBank/DDBJ databases">
        <authorList>
            <person name="Varghese N."/>
            <person name="Submissions S."/>
        </authorList>
    </citation>
    <scope>NUCLEOTIDE SEQUENCE</scope>
    <source>
        <strain evidence="2">DSM 45262</strain>
    </source>
</reference>
<keyword evidence="3" id="KW-1185">Reference proteome</keyword>
<dbReference type="SUPFAM" id="SSF159501">
    <property type="entry name" value="EreA/ChaN-like"/>
    <property type="match status" value="1"/>
</dbReference>
<dbReference type="Proteomes" id="UP001157946">
    <property type="component" value="Unassembled WGS sequence"/>
</dbReference>
<dbReference type="PANTHER" id="PTHR31299">
    <property type="entry name" value="ESTERASE, PUTATIVE (AFU_ORTHOLOGUE AFUA_1G05850)-RELATED"/>
    <property type="match status" value="1"/>
</dbReference>
<dbReference type="Gene3D" id="1.20.1440.30">
    <property type="entry name" value="Biosynthetic Protein domain"/>
    <property type="match status" value="1"/>
</dbReference>
<dbReference type="InterPro" id="IPR052036">
    <property type="entry name" value="Hydrolase/PRTase-associated"/>
</dbReference>
<evidence type="ECO:0000313" key="2">
    <source>
        <dbReference type="EMBL" id="SMP02042.1"/>
    </source>
</evidence>
<dbReference type="RefSeq" id="WP_102991685.1">
    <property type="nucleotide sequence ID" value="NZ_FXTU01000001.1"/>
</dbReference>